<dbReference type="STRING" id="42673.A0A2K0VUZ0"/>
<gene>
    <name evidence="1" type="ORF">FNYG_12797</name>
</gene>
<name>A0A2K0VUZ0_GIBNY</name>
<comment type="caution">
    <text evidence="1">The sequence shown here is derived from an EMBL/GenBank/DDBJ whole genome shotgun (WGS) entry which is preliminary data.</text>
</comment>
<evidence type="ECO:0000313" key="2">
    <source>
        <dbReference type="Proteomes" id="UP000236664"/>
    </source>
</evidence>
<dbReference type="InterPro" id="IPR023375">
    <property type="entry name" value="ADC_dom_sf"/>
</dbReference>
<dbReference type="InterPro" id="IPR010451">
    <property type="entry name" value="Acetoacetate_decarboxylase"/>
</dbReference>
<dbReference type="GO" id="GO:0016829">
    <property type="term" value="F:lyase activity"/>
    <property type="evidence" value="ECO:0007669"/>
    <property type="project" value="InterPro"/>
</dbReference>
<accession>A0A2K0VUZ0</accession>
<dbReference type="OrthoDB" id="10248817at2759"/>
<keyword evidence="2" id="KW-1185">Reference proteome</keyword>
<protein>
    <submittedName>
        <fullName evidence="1">Uncharacterized protein</fullName>
    </submittedName>
</protein>
<reference evidence="1 2" key="1">
    <citation type="submission" date="2017-06" db="EMBL/GenBank/DDBJ databases">
        <title>Genome of Fusarium nygamai isolate CS10214.</title>
        <authorList>
            <person name="Gardiner D.M."/>
            <person name="Obanor F."/>
            <person name="Kazan K."/>
        </authorList>
    </citation>
    <scope>NUCLEOTIDE SEQUENCE [LARGE SCALE GENOMIC DNA]</scope>
    <source>
        <strain evidence="1 2">CS10214</strain>
    </source>
</reference>
<proteinExistence type="predicted"/>
<dbReference type="EMBL" id="MTQA01000241">
    <property type="protein sequence ID" value="PNP73838.1"/>
    <property type="molecule type" value="Genomic_DNA"/>
</dbReference>
<dbReference type="Proteomes" id="UP000236664">
    <property type="component" value="Unassembled WGS sequence"/>
</dbReference>
<dbReference type="SUPFAM" id="SSF160104">
    <property type="entry name" value="Acetoacetate decarboxylase-like"/>
    <property type="match status" value="1"/>
</dbReference>
<dbReference type="Pfam" id="PF06314">
    <property type="entry name" value="ADC"/>
    <property type="match status" value="1"/>
</dbReference>
<dbReference type="AlphaFoldDB" id="A0A2K0VUZ0"/>
<dbReference type="Gene3D" id="2.40.400.10">
    <property type="entry name" value="Acetoacetate decarboxylase-like"/>
    <property type="match status" value="1"/>
</dbReference>
<evidence type="ECO:0000313" key="1">
    <source>
        <dbReference type="EMBL" id="PNP73838.1"/>
    </source>
</evidence>
<organism evidence="1 2">
    <name type="scientific">Gibberella nygamai</name>
    <name type="common">Bean root rot disease fungus</name>
    <name type="synonym">Fusarium nygamai</name>
    <dbReference type="NCBI Taxonomy" id="42673"/>
    <lineage>
        <taxon>Eukaryota</taxon>
        <taxon>Fungi</taxon>
        <taxon>Dikarya</taxon>
        <taxon>Ascomycota</taxon>
        <taxon>Pezizomycotina</taxon>
        <taxon>Sordariomycetes</taxon>
        <taxon>Hypocreomycetidae</taxon>
        <taxon>Hypocreales</taxon>
        <taxon>Nectriaceae</taxon>
        <taxon>Fusarium</taxon>
        <taxon>Fusarium fujikuroi species complex</taxon>
    </lineage>
</organism>
<sequence>MIPEELELEEEPIVVLTLFNYGMSPIGPYNEFVCQVEVKFEGKKMPYFIELVLNNEGAIYAG</sequence>